<comment type="caution">
    <text evidence="1">The sequence shown here is derived from an EMBL/GenBank/DDBJ whole genome shotgun (WGS) entry which is preliminary data.</text>
</comment>
<sequence>MGDRLMRSIEDSVMASGVIVADGDDVILVMSKNTIKSRIFFETWAGTLREPLCGARRPK</sequence>
<name>A0AAD5N6K2_PARTN</name>
<accession>A0AAD5N6K2</accession>
<gene>
    <name evidence="1" type="ORF">KIN20_020948</name>
</gene>
<dbReference type="AlphaFoldDB" id="A0AAD5N6K2"/>
<protein>
    <submittedName>
        <fullName evidence="1">Uncharacterized protein</fullName>
    </submittedName>
</protein>
<reference evidence="1" key="1">
    <citation type="submission" date="2021-06" db="EMBL/GenBank/DDBJ databases">
        <title>Parelaphostrongylus tenuis whole genome reference sequence.</title>
        <authorList>
            <person name="Garwood T.J."/>
            <person name="Larsen P.A."/>
            <person name="Fountain-Jones N.M."/>
            <person name="Garbe J.R."/>
            <person name="Macchietto M.G."/>
            <person name="Kania S.A."/>
            <person name="Gerhold R.W."/>
            <person name="Richards J.E."/>
            <person name="Wolf T.M."/>
        </authorList>
    </citation>
    <scope>NUCLEOTIDE SEQUENCE</scope>
    <source>
        <strain evidence="1">MNPRO001-30</strain>
        <tissue evidence="1">Meninges</tissue>
    </source>
</reference>
<keyword evidence="2" id="KW-1185">Reference proteome</keyword>
<evidence type="ECO:0000313" key="1">
    <source>
        <dbReference type="EMBL" id="KAJ1361651.1"/>
    </source>
</evidence>
<dbReference type="Proteomes" id="UP001196413">
    <property type="component" value="Unassembled WGS sequence"/>
</dbReference>
<proteinExistence type="predicted"/>
<evidence type="ECO:0000313" key="2">
    <source>
        <dbReference type="Proteomes" id="UP001196413"/>
    </source>
</evidence>
<organism evidence="1 2">
    <name type="scientific">Parelaphostrongylus tenuis</name>
    <name type="common">Meningeal worm</name>
    <dbReference type="NCBI Taxonomy" id="148309"/>
    <lineage>
        <taxon>Eukaryota</taxon>
        <taxon>Metazoa</taxon>
        <taxon>Ecdysozoa</taxon>
        <taxon>Nematoda</taxon>
        <taxon>Chromadorea</taxon>
        <taxon>Rhabditida</taxon>
        <taxon>Rhabditina</taxon>
        <taxon>Rhabditomorpha</taxon>
        <taxon>Strongyloidea</taxon>
        <taxon>Metastrongylidae</taxon>
        <taxon>Parelaphostrongylus</taxon>
    </lineage>
</organism>
<dbReference type="EMBL" id="JAHQIW010004250">
    <property type="protein sequence ID" value="KAJ1361651.1"/>
    <property type="molecule type" value="Genomic_DNA"/>
</dbReference>